<gene>
    <name evidence="1" type="ORF">pC5.7c_550</name>
</gene>
<dbReference type="SUPFAM" id="SSF56784">
    <property type="entry name" value="HAD-like"/>
    <property type="match status" value="1"/>
</dbReference>
<keyword evidence="1" id="KW-0614">Plasmid</keyword>
<dbReference type="InterPro" id="IPR023214">
    <property type="entry name" value="HAD_sf"/>
</dbReference>
<dbReference type="InterPro" id="IPR010033">
    <property type="entry name" value="HAD_SF_ppase_IIIC"/>
</dbReference>
<dbReference type="GO" id="GO:0016788">
    <property type="term" value="F:hydrolase activity, acting on ester bonds"/>
    <property type="evidence" value="ECO:0007669"/>
    <property type="project" value="UniProtKB-ARBA"/>
</dbReference>
<dbReference type="InterPro" id="IPR036514">
    <property type="entry name" value="SGNH_hydro_sf"/>
</dbReference>
<organism evidence="1">
    <name type="scientific">Rhizobium rhizogenes</name>
    <name type="common">Agrobacterium rhizogenes</name>
    <dbReference type="NCBI Taxonomy" id="359"/>
    <lineage>
        <taxon>Bacteria</taxon>
        <taxon>Pseudomonadati</taxon>
        <taxon>Pseudomonadota</taxon>
        <taxon>Alphaproteobacteria</taxon>
        <taxon>Hyphomicrobiales</taxon>
        <taxon>Rhizobiaceae</taxon>
        <taxon>Rhizobium/Agrobacterium group</taxon>
        <taxon>Rhizobium</taxon>
    </lineage>
</organism>
<evidence type="ECO:0000313" key="1">
    <source>
        <dbReference type="EMBL" id="QCL09417.1"/>
    </source>
</evidence>
<dbReference type="Gene3D" id="3.40.50.1110">
    <property type="entry name" value="SGNH hydrolase"/>
    <property type="match status" value="1"/>
</dbReference>
<dbReference type="NCBIfam" id="TIGR01681">
    <property type="entry name" value="HAD-SF-IIIC"/>
    <property type="match status" value="1"/>
</dbReference>
<dbReference type="InterPro" id="IPR036412">
    <property type="entry name" value="HAD-like_sf"/>
</dbReference>
<dbReference type="EMBL" id="MK318969">
    <property type="protein sequence ID" value="QCL09417.1"/>
    <property type="molecule type" value="Genomic_DNA"/>
</dbReference>
<geneLocation type="plasmid" evidence="1">
    <name>pC5.7c</name>
</geneLocation>
<dbReference type="RefSeq" id="WP_174167251.1">
    <property type="nucleotide sequence ID" value="NZ_MK318969.1"/>
</dbReference>
<proteinExistence type="predicted"/>
<sequence length="598" mass="68376">MLESNASVTKSSQEYSFRTPRELAVSETEVKRILVIGSCTSQGIYHHAHRVFPRTDVDHILYNFPGVAESNLPRPASDYDFQFIYIPLRTVVPETMLANISHESQEPFIAKFEEAKNRLIQTLNGALKYTENSNLLTFVSEFLTPQQSLIGRLLPRHDFRNPTYFVEQLNKVLHEIAAERANTHMVQTDAIASTFGKKFIQEDLVWPWSHASFANDWDSVHDTKRIAVPTKLSDLYPFNTQDFILAIWSEIDAMYRTIRQQDSVKLVIVDLDDTVWRGVVAEEGIHPYILEGWPLGMVETLKYLKHRGIVLAIVSKNEEARITELWPDILGGRLALDDFAIRKINWRPKAENIQEILTYTNLLPKNVLFIDDNPVERQSVQAAFPTIRTLGEELYSIRRILLWAPELQVPYISQESSRRTEMIQDQVKRETAKSEMNRDDFLASLGVKVSLREITDISHASFPRAFELINKSNQFNTTGKRWSMEECSRAFADGWKFSTFEVQDNYSTYGLVGVAILNGSYLDQFVMSCRVVGLGVESAVIRFLYHHGGLKSGHIVETEANLIVRDLFQKCGFYYDGANWVTDGEFPEAYTHVTIGAA</sequence>
<dbReference type="InterPro" id="IPR010037">
    <property type="entry name" value="FkbH_domain"/>
</dbReference>
<name>A0A7S4ZRK8_RHIRH</name>
<accession>A0A7S4ZRK8</accession>
<dbReference type="NCBIfam" id="TIGR01686">
    <property type="entry name" value="FkbH"/>
    <property type="match status" value="1"/>
</dbReference>
<protein>
    <submittedName>
        <fullName evidence="1">FkbH domain protein</fullName>
    </submittedName>
</protein>
<dbReference type="AlphaFoldDB" id="A0A7S4ZRK8"/>
<dbReference type="Gene3D" id="3.40.50.1000">
    <property type="entry name" value="HAD superfamily/HAD-like"/>
    <property type="match status" value="1"/>
</dbReference>
<reference evidence="1" key="1">
    <citation type="submission" date="2018-12" db="EMBL/GenBank/DDBJ databases">
        <title>Three Rhizobium rhizogenes strains isolated from the same crown gall tumor carry diverse plasmids.</title>
        <authorList>
            <person name="Pulawska J."/>
            <person name="Kuzmanovic N."/>
        </authorList>
    </citation>
    <scope>NUCLEOTIDE SEQUENCE</scope>
    <source>
        <strain evidence="1">C5.7</strain>
        <plasmid evidence="1">pC5.7c</plasmid>
    </source>
</reference>